<protein>
    <recommendedName>
        <fullName evidence="5">Protein kinase domain-containing protein</fullName>
    </recommendedName>
</protein>
<comment type="caution">
    <text evidence="6">The sequence shown here is derived from an EMBL/GenBank/DDBJ whole genome shotgun (WGS) entry which is preliminary data.</text>
</comment>
<evidence type="ECO:0000256" key="1">
    <source>
        <dbReference type="ARBA" id="ARBA00008874"/>
    </source>
</evidence>
<keyword evidence="3" id="KW-0175">Coiled coil</keyword>
<dbReference type="PANTHER" id="PTHR48014">
    <property type="entry name" value="SERINE/THREONINE-PROTEIN KINASE FRAY2"/>
    <property type="match status" value="1"/>
</dbReference>
<dbReference type="InterPro" id="IPR047173">
    <property type="entry name" value="STRAD_A/B-like"/>
</dbReference>
<dbReference type="Gene3D" id="1.10.510.10">
    <property type="entry name" value="Transferase(Phosphotransferase) domain 1"/>
    <property type="match status" value="1"/>
</dbReference>
<evidence type="ECO:0000256" key="3">
    <source>
        <dbReference type="SAM" id="Coils"/>
    </source>
</evidence>
<dbReference type="InterPro" id="IPR000719">
    <property type="entry name" value="Prot_kinase_dom"/>
</dbReference>
<dbReference type="SMART" id="SM00220">
    <property type="entry name" value="S_TKc"/>
    <property type="match status" value="1"/>
</dbReference>
<name>A0AAV1YF37_LUPLU</name>
<evidence type="ECO:0000313" key="7">
    <source>
        <dbReference type="Proteomes" id="UP001497480"/>
    </source>
</evidence>
<dbReference type="Pfam" id="PF00069">
    <property type="entry name" value="Pkinase"/>
    <property type="match status" value="1"/>
</dbReference>
<keyword evidence="2" id="KW-0067">ATP-binding</keyword>
<dbReference type="SUPFAM" id="SSF56112">
    <property type="entry name" value="Protein kinase-like (PK-like)"/>
    <property type="match status" value="1"/>
</dbReference>
<feature type="binding site" evidence="2">
    <location>
        <position position="51"/>
    </location>
    <ligand>
        <name>ATP</name>
        <dbReference type="ChEBI" id="CHEBI:30616"/>
    </ligand>
</feature>
<evidence type="ECO:0000313" key="6">
    <source>
        <dbReference type="EMBL" id="CAL0332430.1"/>
    </source>
</evidence>
<evidence type="ECO:0000256" key="4">
    <source>
        <dbReference type="SAM" id="MobiDB-lite"/>
    </source>
</evidence>
<dbReference type="GO" id="GO:1902456">
    <property type="term" value="P:regulation of stomatal opening"/>
    <property type="evidence" value="ECO:0007669"/>
    <property type="project" value="TreeGrafter"/>
</dbReference>
<dbReference type="PROSITE" id="PS00107">
    <property type="entry name" value="PROTEIN_KINASE_ATP"/>
    <property type="match status" value="1"/>
</dbReference>
<proteinExistence type="inferred from homology"/>
<accession>A0AAV1YF37</accession>
<dbReference type="GO" id="GO:0005524">
    <property type="term" value="F:ATP binding"/>
    <property type="evidence" value="ECO:0007669"/>
    <property type="project" value="UniProtKB-UniRule"/>
</dbReference>
<dbReference type="AlphaFoldDB" id="A0AAV1YF37"/>
<dbReference type="PROSITE" id="PS50011">
    <property type="entry name" value="PROTEIN_KINASE_DOM"/>
    <property type="match status" value="1"/>
</dbReference>
<dbReference type="Proteomes" id="UP001497480">
    <property type="component" value="Unassembled WGS sequence"/>
</dbReference>
<feature type="domain" description="Protein kinase" evidence="5">
    <location>
        <begin position="22"/>
        <end position="302"/>
    </location>
</feature>
<evidence type="ECO:0000256" key="2">
    <source>
        <dbReference type="PROSITE-ProRule" id="PRU10141"/>
    </source>
</evidence>
<comment type="similarity">
    <text evidence="1">Belongs to the protein kinase superfamily. STE Ser/Thr protein kinase family. STE20 subfamily.</text>
</comment>
<feature type="region of interest" description="Disordered" evidence="4">
    <location>
        <begin position="327"/>
        <end position="347"/>
    </location>
</feature>
<dbReference type="GO" id="GO:0004672">
    <property type="term" value="F:protein kinase activity"/>
    <property type="evidence" value="ECO:0007669"/>
    <property type="project" value="InterPro"/>
</dbReference>
<dbReference type="EMBL" id="CAXHTB010000024">
    <property type="protein sequence ID" value="CAL0332430.1"/>
    <property type="molecule type" value="Genomic_DNA"/>
</dbReference>
<dbReference type="GO" id="GO:0043539">
    <property type="term" value="F:protein serine/threonine kinase activator activity"/>
    <property type="evidence" value="ECO:0007669"/>
    <property type="project" value="InterPro"/>
</dbReference>
<dbReference type="FunFam" id="3.30.200.20:FF:000099">
    <property type="entry name" value="Serine/threonine-protein kinase BLUS1"/>
    <property type="match status" value="1"/>
</dbReference>
<sequence>MATKHEEELAKRVQYPLDPSSYKILDEIGAGVSAIVYKATCVPMNSLVAIKSIDLDRSRPDFDDVRREAKTLSLLYHHNILNAHCCFTVDQRLWVVMPFMAGGSLQSIISHSFSDGLTEPCIAVVLKETLNALSYLHGQGHLHRDIKAGNILVDSNGSVKLADFGVSASIYEYPNSSSSTAAPSLSSSSSLRLTDVAGTPYWMAPEVIHSHIGYSFKADIWSFGITALELAHGRPPLSHLPPSKSMILKITKRFRFSDLDKYRKGHGGNKFSKAFKDMVASCLHQDPSKRPTAEKLLKHPFFKYCKGSEFLVKNVLQGLPSVEKRYKESKIRSTTTPNDDDDEDEGDLMKQQYVKQRRISGWNFNEDGLELEPVFPSDQSRENVTIVKEVRFEGETVIQDMQHGELELNADTSSNMSKQNTNATSNVTIVENLMVSSIHGSSRVVETIGGDQGGGILKNKEAMLATLNVLKGSLEQELGQVKLMMNIIQGEEIQVVDSKECMTQEISKLRIELESERKKNSQLELQIQIFNLQSSSCVD</sequence>
<organism evidence="6 7">
    <name type="scientific">Lupinus luteus</name>
    <name type="common">European yellow lupine</name>
    <dbReference type="NCBI Taxonomy" id="3873"/>
    <lineage>
        <taxon>Eukaryota</taxon>
        <taxon>Viridiplantae</taxon>
        <taxon>Streptophyta</taxon>
        <taxon>Embryophyta</taxon>
        <taxon>Tracheophyta</taxon>
        <taxon>Spermatophyta</taxon>
        <taxon>Magnoliopsida</taxon>
        <taxon>eudicotyledons</taxon>
        <taxon>Gunneridae</taxon>
        <taxon>Pentapetalae</taxon>
        <taxon>rosids</taxon>
        <taxon>fabids</taxon>
        <taxon>Fabales</taxon>
        <taxon>Fabaceae</taxon>
        <taxon>Papilionoideae</taxon>
        <taxon>50 kb inversion clade</taxon>
        <taxon>genistoids sensu lato</taxon>
        <taxon>core genistoids</taxon>
        <taxon>Genisteae</taxon>
        <taxon>Lupinus</taxon>
    </lineage>
</organism>
<gene>
    <name evidence="6" type="ORF">LLUT_LOCUS33490</name>
</gene>
<keyword evidence="7" id="KW-1185">Reference proteome</keyword>
<dbReference type="PANTHER" id="PTHR48014:SF7">
    <property type="entry name" value="SERINE_THREONINE-PROTEIN KINASE BLUS1"/>
    <property type="match status" value="1"/>
</dbReference>
<dbReference type="InterPro" id="IPR011009">
    <property type="entry name" value="Kinase-like_dom_sf"/>
</dbReference>
<feature type="coiled-coil region" evidence="3">
    <location>
        <begin position="457"/>
        <end position="533"/>
    </location>
</feature>
<evidence type="ECO:0000259" key="5">
    <source>
        <dbReference type="PROSITE" id="PS50011"/>
    </source>
</evidence>
<keyword evidence="2" id="KW-0547">Nucleotide-binding</keyword>
<reference evidence="6 7" key="1">
    <citation type="submission" date="2024-03" db="EMBL/GenBank/DDBJ databases">
        <authorList>
            <person name="Martinez-Hernandez J."/>
        </authorList>
    </citation>
    <scope>NUCLEOTIDE SEQUENCE [LARGE SCALE GENOMIC DNA]</scope>
</reference>
<dbReference type="Gene3D" id="3.30.200.20">
    <property type="entry name" value="Phosphorylase Kinase, domain 1"/>
    <property type="match status" value="1"/>
</dbReference>
<dbReference type="FunFam" id="1.10.510.10:FF:000835">
    <property type="entry name" value="Serine/threonine-protein kinase BLUS1"/>
    <property type="match status" value="1"/>
</dbReference>
<dbReference type="InterPro" id="IPR017441">
    <property type="entry name" value="Protein_kinase_ATP_BS"/>
</dbReference>